<dbReference type="InterPro" id="IPR022893">
    <property type="entry name" value="Shikimate_DH_fam"/>
</dbReference>
<dbReference type="SUPFAM" id="SSF53223">
    <property type="entry name" value="Aminoacid dehydrogenase-like, N-terminal domain"/>
    <property type="match status" value="1"/>
</dbReference>
<name>W9XNN6_9EURO</name>
<dbReference type="GO" id="GO:0019632">
    <property type="term" value="P:shikimate metabolic process"/>
    <property type="evidence" value="ECO:0007669"/>
    <property type="project" value="TreeGrafter"/>
</dbReference>
<protein>
    <recommendedName>
        <fullName evidence="1">Shikimate dehydrogenase substrate binding N-terminal domain-containing protein</fullName>
    </recommendedName>
</protein>
<dbReference type="STRING" id="1182542.W9XNN6"/>
<dbReference type="RefSeq" id="XP_007736713.1">
    <property type="nucleotide sequence ID" value="XM_007738523.1"/>
</dbReference>
<evidence type="ECO:0000313" key="2">
    <source>
        <dbReference type="EMBL" id="EXJ78925.1"/>
    </source>
</evidence>
<dbReference type="GO" id="GO:0009423">
    <property type="term" value="P:chorismate biosynthetic process"/>
    <property type="evidence" value="ECO:0007669"/>
    <property type="project" value="TreeGrafter"/>
</dbReference>
<dbReference type="GO" id="GO:0004764">
    <property type="term" value="F:shikimate 3-dehydrogenase (NADP+) activity"/>
    <property type="evidence" value="ECO:0007669"/>
    <property type="project" value="InterPro"/>
</dbReference>
<proteinExistence type="predicted"/>
<dbReference type="InterPro" id="IPR046346">
    <property type="entry name" value="Aminoacid_DH-like_N_sf"/>
</dbReference>
<dbReference type="Pfam" id="PF08501">
    <property type="entry name" value="Shikimate_dh_N"/>
    <property type="match status" value="1"/>
</dbReference>
<dbReference type="HOGENOM" id="CLU_044063_1_0_1"/>
<evidence type="ECO:0000313" key="3">
    <source>
        <dbReference type="Proteomes" id="UP000019478"/>
    </source>
</evidence>
<gene>
    <name evidence="2" type="ORF">A1O3_08425</name>
</gene>
<dbReference type="Proteomes" id="UP000019478">
    <property type="component" value="Unassembled WGS sequence"/>
</dbReference>
<dbReference type="eggNOG" id="KOG0692">
    <property type="taxonomic scope" value="Eukaryota"/>
</dbReference>
<sequence length="343" mass="37374">MAAVPSLSSTLEHSYEYGASLHKTIPQGQHCKTYLLGSPIAHSLAPLLHNTLFESAGLPWTYNLLESTNQQDLISLLPAHDTVGSAVTMPHKVTFISKVDEVTPEGRAIGAINTVFVRLTPTGGRRYIGTNTDCIGVREAFLRNLSPDSLVVGKSKPALVIGGGGACRSALYSLHHWLGVDTIYLVNRFKHEVDDIATAFSRVPGWKAKLVHVQTVEQAEGLEAPYFVVGTVPDYPPSTAEEKLALEVSRTLLSKPIPPSQSQSQPQKGAVLEMCYFPRVRTSFYSFVESEGWQVLPGTEAMIWQGVAQQVLWTESLAPADEEVVRTASQVVLQAIQSQQSKP</sequence>
<dbReference type="InterPro" id="IPR013708">
    <property type="entry name" value="Shikimate_DH-bd_N"/>
</dbReference>
<dbReference type="Gene3D" id="3.40.50.10860">
    <property type="entry name" value="Leucine Dehydrogenase, chain A, domain 1"/>
    <property type="match status" value="1"/>
</dbReference>
<feature type="domain" description="Shikimate dehydrogenase substrate binding N-terminal" evidence="1">
    <location>
        <begin position="35"/>
        <end position="115"/>
    </location>
</feature>
<dbReference type="SUPFAM" id="SSF51735">
    <property type="entry name" value="NAD(P)-binding Rossmann-fold domains"/>
    <property type="match status" value="1"/>
</dbReference>
<dbReference type="EMBL" id="AMGY01000008">
    <property type="protein sequence ID" value="EXJ78925.1"/>
    <property type="molecule type" value="Genomic_DNA"/>
</dbReference>
<evidence type="ECO:0000259" key="1">
    <source>
        <dbReference type="Pfam" id="PF08501"/>
    </source>
</evidence>
<dbReference type="PANTHER" id="PTHR21089:SF1">
    <property type="entry name" value="BIFUNCTIONAL 3-DEHYDROQUINATE DEHYDRATASE_SHIKIMATE DEHYDROGENASE, CHLOROPLASTIC"/>
    <property type="match status" value="1"/>
</dbReference>
<dbReference type="InterPro" id="IPR036291">
    <property type="entry name" value="NAD(P)-bd_dom_sf"/>
</dbReference>
<keyword evidence="3" id="KW-1185">Reference proteome</keyword>
<dbReference type="AlphaFoldDB" id="W9XNN6"/>
<dbReference type="GeneID" id="19172513"/>
<accession>W9XNN6</accession>
<organism evidence="2 3">
    <name type="scientific">Capronia epimyces CBS 606.96</name>
    <dbReference type="NCBI Taxonomy" id="1182542"/>
    <lineage>
        <taxon>Eukaryota</taxon>
        <taxon>Fungi</taxon>
        <taxon>Dikarya</taxon>
        <taxon>Ascomycota</taxon>
        <taxon>Pezizomycotina</taxon>
        <taxon>Eurotiomycetes</taxon>
        <taxon>Chaetothyriomycetidae</taxon>
        <taxon>Chaetothyriales</taxon>
        <taxon>Herpotrichiellaceae</taxon>
        <taxon>Capronia</taxon>
    </lineage>
</organism>
<dbReference type="Gene3D" id="3.40.50.720">
    <property type="entry name" value="NAD(P)-binding Rossmann-like Domain"/>
    <property type="match status" value="1"/>
</dbReference>
<dbReference type="OrthoDB" id="204377at2759"/>
<reference evidence="2 3" key="1">
    <citation type="submission" date="2013-03" db="EMBL/GenBank/DDBJ databases">
        <title>The Genome Sequence of Capronia epimyces CBS 606.96.</title>
        <authorList>
            <consortium name="The Broad Institute Genomics Platform"/>
            <person name="Cuomo C."/>
            <person name="de Hoog S."/>
            <person name="Gorbushina A."/>
            <person name="Walker B."/>
            <person name="Young S.K."/>
            <person name="Zeng Q."/>
            <person name="Gargeya S."/>
            <person name="Fitzgerald M."/>
            <person name="Haas B."/>
            <person name="Abouelleil A."/>
            <person name="Allen A.W."/>
            <person name="Alvarado L."/>
            <person name="Arachchi H.M."/>
            <person name="Berlin A.M."/>
            <person name="Chapman S.B."/>
            <person name="Gainer-Dewar J."/>
            <person name="Goldberg J."/>
            <person name="Griggs A."/>
            <person name="Gujja S."/>
            <person name="Hansen M."/>
            <person name="Howarth C."/>
            <person name="Imamovic A."/>
            <person name="Ireland A."/>
            <person name="Larimer J."/>
            <person name="McCowan C."/>
            <person name="Murphy C."/>
            <person name="Pearson M."/>
            <person name="Poon T.W."/>
            <person name="Priest M."/>
            <person name="Roberts A."/>
            <person name="Saif S."/>
            <person name="Shea T."/>
            <person name="Sisk P."/>
            <person name="Sykes S."/>
            <person name="Wortman J."/>
            <person name="Nusbaum C."/>
            <person name="Birren B."/>
        </authorList>
    </citation>
    <scope>NUCLEOTIDE SEQUENCE [LARGE SCALE GENOMIC DNA]</scope>
    <source>
        <strain evidence="2 3">CBS 606.96</strain>
    </source>
</reference>
<dbReference type="PANTHER" id="PTHR21089">
    <property type="entry name" value="SHIKIMATE DEHYDROGENASE"/>
    <property type="match status" value="1"/>
</dbReference>
<comment type="caution">
    <text evidence="2">The sequence shown here is derived from an EMBL/GenBank/DDBJ whole genome shotgun (WGS) entry which is preliminary data.</text>
</comment>